<keyword evidence="2" id="KW-1185">Reference proteome</keyword>
<dbReference type="EMBL" id="CAJVPM010007226">
    <property type="protein sequence ID" value="CAG8543227.1"/>
    <property type="molecule type" value="Genomic_DNA"/>
</dbReference>
<evidence type="ECO:0000313" key="1">
    <source>
        <dbReference type="EMBL" id="CAG8543227.1"/>
    </source>
</evidence>
<comment type="caution">
    <text evidence="1">The sequence shown here is derived from an EMBL/GenBank/DDBJ whole genome shotgun (WGS) entry which is preliminary data.</text>
</comment>
<protein>
    <submittedName>
        <fullName evidence="1">3776_t:CDS:1</fullName>
    </submittedName>
</protein>
<gene>
    <name evidence="1" type="ORF">SCALOS_LOCUS4915</name>
</gene>
<feature type="non-terminal residue" evidence="1">
    <location>
        <position position="51"/>
    </location>
</feature>
<proteinExistence type="predicted"/>
<accession>A0ACA9LPL3</accession>
<dbReference type="Proteomes" id="UP000789860">
    <property type="component" value="Unassembled WGS sequence"/>
</dbReference>
<reference evidence="1" key="1">
    <citation type="submission" date="2021-06" db="EMBL/GenBank/DDBJ databases">
        <authorList>
            <person name="Kallberg Y."/>
            <person name="Tangrot J."/>
            <person name="Rosling A."/>
        </authorList>
    </citation>
    <scope>NUCLEOTIDE SEQUENCE</scope>
    <source>
        <strain evidence="1">AU212A</strain>
    </source>
</reference>
<name>A0ACA9LPL3_9GLOM</name>
<organism evidence="1 2">
    <name type="scientific">Scutellospora calospora</name>
    <dbReference type="NCBI Taxonomy" id="85575"/>
    <lineage>
        <taxon>Eukaryota</taxon>
        <taxon>Fungi</taxon>
        <taxon>Fungi incertae sedis</taxon>
        <taxon>Mucoromycota</taxon>
        <taxon>Glomeromycotina</taxon>
        <taxon>Glomeromycetes</taxon>
        <taxon>Diversisporales</taxon>
        <taxon>Gigasporaceae</taxon>
        <taxon>Scutellospora</taxon>
    </lineage>
</organism>
<sequence>MSTLITEFEDILNAEVYVDLDKLRESARHGVPMKVRGEVWKYLLGVNPADR</sequence>
<evidence type="ECO:0000313" key="2">
    <source>
        <dbReference type="Proteomes" id="UP000789860"/>
    </source>
</evidence>